<organism evidence="1">
    <name type="scientific">Streptomyces lasalocidi</name>
    <name type="common">Streptomyces lasaliensis</name>
    <dbReference type="NCBI Taxonomy" id="324833"/>
    <lineage>
        <taxon>Bacteria</taxon>
        <taxon>Bacillati</taxon>
        <taxon>Actinomycetota</taxon>
        <taxon>Actinomycetes</taxon>
        <taxon>Kitasatosporales</taxon>
        <taxon>Streptomycetaceae</taxon>
        <taxon>Streptomyces</taxon>
    </lineage>
</organism>
<evidence type="ECO:0000313" key="1">
    <source>
        <dbReference type="EMBL" id="CAQ64671.1"/>
    </source>
</evidence>
<accession>B5M9J6</accession>
<dbReference type="Pfam" id="PF19981">
    <property type="entry name" value="DUF6417"/>
    <property type="match status" value="2"/>
</dbReference>
<proteinExistence type="predicted"/>
<protein>
    <submittedName>
        <fullName evidence="1">Uncharacterized protein</fullName>
    </submittedName>
</protein>
<name>B5M9J6_STRLS</name>
<dbReference type="AlphaFoldDB" id="B5M9J6"/>
<dbReference type="EMBL" id="FM173265">
    <property type="protein sequence ID" value="CAQ64671.1"/>
    <property type="molecule type" value="Genomic_DNA"/>
</dbReference>
<dbReference type="InterPro" id="IPR046302">
    <property type="entry name" value="DUF6417"/>
</dbReference>
<reference evidence="1" key="1">
    <citation type="submission" date="2008-06" db="EMBL/GenBank/DDBJ databases">
        <title>The biosynthetic gene cluster responsible for Lasalocid production from Streptomyces lasaliensis.</title>
        <authorList>
            <person name="Smith L."/>
            <person name="Samborskyy M."/>
            <person name="Fan Q."/>
            <person name="Spencer J.B."/>
            <person name="Leadlay P.F."/>
        </authorList>
    </citation>
    <scope>NUCLEOTIDE SEQUENCE</scope>
    <source>
        <strain evidence="1">NRRL 3382R</strain>
    </source>
</reference>
<dbReference type="RefSeq" id="WP_174867969.1">
    <property type="nucleotide sequence ID" value="NZ_SZNQ01000003.1"/>
</dbReference>
<sequence length="270" mass="29269">MDDYDPFELQDSDFAPVEATASRLALLTLEEAHDLLRVLVTVAQEGGPVSAEADRLAKEIAARVPSELSIQAGRRRRGRSRMGAVKQAAALELLGVVEEWQETAEHGWVLDVDGVPREGVLKAAASGLVELAERDERAELSARAGRPVRWAARLTGQGRDLLLYARSQHAAGPAAAGPEYRLVELMPSQMDVVRVVTGLADQLQVPPAPGLDERVRAAVQDRVSGRWRVYLTAEQMASIAYGLWLHKMAGSAAEANRFSRDHGIAHTSAT</sequence>